<dbReference type="EMBL" id="CP018866">
    <property type="protein sequence ID" value="AST91406.1"/>
    <property type="molecule type" value="Genomic_DNA"/>
</dbReference>
<dbReference type="PROSITE" id="PS51819">
    <property type="entry name" value="VOC"/>
    <property type="match status" value="1"/>
</dbReference>
<evidence type="ECO:0000313" key="3">
    <source>
        <dbReference type="Proteomes" id="UP000215224"/>
    </source>
</evidence>
<evidence type="ECO:0000259" key="1">
    <source>
        <dbReference type="PROSITE" id="PS51819"/>
    </source>
</evidence>
<reference evidence="2 3" key="1">
    <citation type="submission" date="2016-12" db="EMBL/GenBank/DDBJ databases">
        <title>The whole genome sequencing and assembly of Bacillus cohnii DSM 6307T strain.</title>
        <authorList>
            <person name="Lee Y.-J."/>
            <person name="Yi H."/>
            <person name="Bahn Y.-S."/>
            <person name="Kim J.F."/>
            <person name="Lee D.-W."/>
        </authorList>
    </citation>
    <scope>NUCLEOTIDE SEQUENCE [LARGE SCALE GENOMIC DNA]</scope>
    <source>
        <strain evidence="2 3">DSM 6307</strain>
    </source>
</reference>
<dbReference type="PANTHER" id="PTHR36113:SF1">
    <property type="entry name" value="GLYOXALASE_BLEOMYCIN RESISTANCE PROTEIN_DIOXYGENASE"/>
    <property type="match status" value="1"/>
</dbReference>
<dbReference type="CDD" id="cd06587">
    <property type="entry name" value="VOC"/>
    <property type="match status" value="2"/>
</dbReference>
<feature type="domain" description="VOC" evidence="1">
    <location>
        <begin position="2"/>
        <end position="113"/>
    </location>
</feature>
<sequence>MKILKITLKTPNLLETIRFYQKVLELPVVREWEDGVTFQVGKSLLSFIEEPSISTFYHVAFRTTTVHFDMMYEKLSHLDILLENEAGETSMFWKGKQLYFLDPNGNVFEILERSNLDTEKLDMFYDICEIGLPTENIERMKDFLQMVPNQYASTSEFFQFFGDESGVFVLSKKGRHWYPTERDSQIDPIVMEIEGAIEQVLHHPSYPYTVKIKEKWNERLPVHQLRIARPTDKWEEVNSFYGDEGLGLRRIGGFNKNGYEGVMYGLPSFGVHLEFTRHVNGSPCPAPTEDNLLVLYLSDHEKIDEMIERLNKLGAYEVPPVNPYWDKQAHTFEDPDGWRVVLCHSSESLYQYLLFSEYNYYLSSLWNCTFSEACLRVLIERSIHIYS</sequence>
<dbReference type="PANTHER" id="PTHR36113">
    <property type="entry name" value="LYASE, PUTATIVE-RELATED-RELATED"/>
    <property type="match status" value="1"/>
</dbReference>
<dbReference type="Gene3D" id="3.10.180.10">
    <property type="entry name" value="2,3-Dihydroxybiphenyl 1,2-Dioxygenase, domain 1"/>
    <property type="match status" value="2"/>
</dbReference>
<accession>A0A223KPS7</accession>
<organism evidence="2 3">
    <name type="scientific">Sutcliffiella cohnii</name>
    <dbReference type="NCBI Taxonomy" id="33932"/>
    <lineage>
        <taxon>Bacteria</taxon>
        <taxon>Bacillati</taxon>
        <taxon>Bacillota</taxon>
        <taxon>Bacilli</taxon>
        <taxon>Bacillales</taxon>
        <taxon>Bacillaceae</taxon>
        <taxon>Sutcliffiella</taxon>
    </lineage>
</organism>
<dbReference type="KEGG" id="bcoh:BC6307_08985"/>
<gene>
    <name evidence="2" type="ORF">BC6307_08985</name>
</gene>
<dbReference type="InterPro" id="IPR004360">
    <property type="entry name" value="Glyas_Fos-R_dOase_dom"/>
</dbReference>
<dbReference type="SUPFAM" id="SSF54593">
    <property type="entry name" value="Glyoxalase/Bleomycin resistance protein/Dihydroxybiphenyl dioxygenase"/>
    <property type="match status" value="2"/>
</dbReference>
<dbReference type="InterPro" id="IPR037523">
    <property type="entry name" value="VOC_core"/>
</dbReference>
<protein>
    <recommendedName>
        <fullName evidence="1">VOC domain-containing protein</fullName>
    </recommendedName>
</protein>
<evidence type="ECO:0000313" key="2">
    <source>
        <dbReference type="EMBL" id="AST91406.1"/>
    </source>
</evidence>
<dbReference type="InterPro" id="IPR058998">
    <property type="entry name" value="YycE-like_N"/>
</dbReference>
<dbReference type="Proteomes" id="UP000215224">
    <property type="component" value="Chromosome"/>
</dbReference>
<dbReference type="AlphaFoldDB" id="A0A223KPS7"/>
<dbReference type="STRING" id="1314751.GCA_001591425_05025"/>
<dbReference type="InterPro" id="IPR029068">
    <property type="entry name" value="Glyas_Bleomycin-R_OHBP_Dase"/>
</dbReference>
<dbReference type="Pfam" id="PF22658">
    <property type="entry name" value="YycE-like_N"/>
    <property type="match status" value="1"/>
</dbReference>
<keyword evidence="3" id="KW-1185">Reference proteome</keyword>
<dbReference type="Pfam" id="PF22659">
    <property type="entry name" value="YycE-like_C"/>
    <property type="match status" value="1"/>
</dbReference>
<dbReference type="Pfam" id="PF00903">
    <property type="entry name" value="Glyoxalase"/>
    <property type="match status" value="1"/>
</dbReference>
<name>A0A223KPS7_9BACI</name>
<dbReference type="InterPro" id="IPR058997">
    <property type="entry name" value="YycE-like_C"/>
</dbReference>
<dbReference type="InterPro" id="IPR051332">
    <property type="entry name" value="Fosfomycin_Res_Enzymes"/>
</dbReference>
<proteinExistence type="predicted"/>